<feature type="compositionally biased region" description="Polar residues" evidence="1">
    <location>
        <begin position="388"/>
        <end position="398"/>
    </location>
</feature>
<dbReference type="KEGG" id="vg:80518775"/>
<feature type="region of interest" description="Disordered" evidence="1">
    <location>
        <begin position="296"/>
        <end position="398"/>
    </location>
</feature>
<dbReference type="RefSeq" id="YP_010782011.1">
    <property type="nucleotide sequence ID" value="NC_075039.1"/>
</dbReference>
<feature type="compositionally biased region" description="Basic and acidic residues" evidence="1">
    <location>
        <begin position="337"/>
        <end position="354"/>
    </location>
</feature>
<dbReference type="EMBL" id="KY523104">
    <property type="protein sequence ID" value="QKU35351.1"/>
    <property type="molecule type" value="Genomic_DNA"/>
</dbReference>
<evidence type="ECO:0000256" key="1">
    <source>
        <dbReference type="SAM" id="MobiDB-lite"/>
    </source>
</evidence>
<reference evidence="2" key="1">
    <citation type="submission" date="2017-01" db="EMBL/GenBank/DDBJ databases">
        <authorList>
            <person name="Assis F.L."/>
            <person name="Abrahao J.S."/>
            <person name="Silva L."/>
            <person name="Khalil J.B."/>
            <person name="Rodrigues R."/>
            <person name="Silva L.S."/>
            <person name="Arantes T."/>
            <person name="Boratto P."/>
            <person name="Andrade M."/>
            <person name="Kroon E.G."/>
            <person name="Ribeiro B."/>
            <person name="Bergier I."/>
            <person name="Seligmann H."/>
            <person name="Ghigo E."/>
            <person name="Colson P."/>
            <person name="Levasseur A."/>
            <person name="Raoult D."/>
            <person name="Scola B.L."/>
        </authorList>
    </citation>
    <scope>NUCLEOTIDE SEQUENCE</scope>
    <source>
        <strain evidence="2">Soda lake</strain>
    </source>
</reference>
<accession>A0A6N1P2V9</accession>
<protein>
    <submittedName>
        <fullName evidence="2">Uncharacterized protein</fullName>
    </submittedName>
</protein>
<organism evidence="2">
    <name type="scientific">Tupanvirus soda lake</name>
    <dbReference type="NCBI Taxonomy" id="2126985"/>
    <lineage>
        <taxon>Viruses</taxon>
        <taxon>Varidnaviria</taxon>
        <taxon>Bamfordvirae</taxon>
        <taxon>Nucleocytoviricota</taxon>
        <taxon>Megaviricetes</taxon>
        <taxon>Imitervirales</taxon>
        <taxon>Mimiviridae</taxon>
        <taxon>Megamimivirinae</taxon>
        <taxon>Tupanvirus</taxon>
        <taxon>Tupanvirus salinum</taxon>
    </lineage>
</organism>
<feature type="compositionally biased region" description="Basic and acidic residues" evidence="1">
    <location>
        <begin position="296"/>
        <end position="329"/>
    </location>
</feature>
<evidence type="ECO:0000313" key="2">
    <source>
        <dbReference type="EMBL" id="QKU35351.1"/>
    </source>
</evidence>
<dbReference type="InterPro" id="IPR043872">
    <property type="entry name" value="DUF5832"/>
</dbReference>
<proteinExistence type="predicted"/>
<dbReference type="GeneID" id="80518775"/>
<name>A0A6N1P2V9_9VIRU</name>
<reference evidence="2" key="2">
    <citation type="journal article" date="2018" name="Nat. Commun.">
        <title>Tailed giant Tupanvirus possesses the most complete translational apparatus of the known virosphere.</title>
        <authorList>
            <person name="Abrahao J."/>
            <person name="Silva L."/>
            <person name="Silva L.S."/>
            <person name="Khalil J.Y.B."/>
            <person name="Rodrigues R."/>
            <person name="Arantes T."/>
            <person name="Assis F."/>
            <person name="Boratto P."/>
            <person name="Andrade M."/>
            <person name="Kroon E.G."/>
            <person name="Ribeiro B."/>
            <person name="Bergier I."/>
            <person name="Seligmann H."/>
            <person name="Ghigo E."/>
            <person name="Colson P."/>
            <person name="Levasseur A."/>
            <person name="Kroemer G."/>
            <person name="Raoult D."/>
            <person name="La Scola B."/>
        </authorList>
    </citation>
    <scope>NUCLEOTIDE SEQUENCE [LARGE SCALE GENOMIC DNA]</scope>
    <source>
        <strain evidence="2">Soda lake</strain>
    </source>
</reference>
<sequence length="398" mass="46728">MANNKKYKIITKLEDDAPYSDINWCTISFLSPQKIEKIKYLDVKGFKVHNGYNTAELAHDDAKKIKDKNKNHDVYMSQLGKIYAWDDATKTDSVEYDDEKLNELEKTRRENIDKIKLMSEQFKNEYKTIHANTNTERVEASRKRMQEKLYQKGLITKEEYELIKEVNKPMRDIKEIAESMEKIKVEMEESFKTDYLDENDAVGLKYGCMTIYSPKHIGGLKTLCFKVRGLFQTPSELNKRVRALERLYPNDRIYKFEIGKWCAYSENDNADPMELLKQLNYTMKCHLENLEHEKEEFEKRKEKMQSQTEQESKLTKARNRAEKRKEKREAARRKKAGLVDKLPEDNPKSQEHTAETISSLGNTEDDTAIKNVLNFLDDPELRDKFPADNTTTQAVDIN</sequence>
<dbReference type="Pfam" id="PF19150">
    <property type="entry name" value="DUF5832"/>
    <property type="match status" value="2"/>
</dbReference>